<proteinExistence type="inferred from homology"/>
<dbReference type="Gene3D" id="2.60.40.1180">
    <property type="entry name" value="Golgi alpha-mannosidase II"/>
    <property type="match status" value="1"/>
</dbReference>
<dbReference type="SUPFAM" id="SSF51445">
    <property type="entry name" value="(Trans)glycosidases"/>
    <property type="match status" value="1"/>
</dbReference>
<comment type="similarity">
    <text evidence="2">Belongs to the glycosyl hydrolase 13 family.</text>
</comment>
<sequence length="526" mass="60181">MGAFSDTLLWLRQYLPIYPPPALDKMRRGGLSSDKGQNTLMIQFYTWEAEHPHMSWWKHFESEIPDLAELGITQVWLPPPNKAMVPRGQGYDAYDLWDLGEFDQKGTVATRWGTKDELLSAIASAKAYGIDVLIDAVLNHKLGADRTETFTAVPVDPNHRLHEIGPPREIEGWTAFEFPGRAGKYSSLHWNQEHFTGLDWDHRTKTNGIYKIVGGAHKGWSKWVDKEHDNYDYLLGIDIDHRHPEVRKDLLKWGAWVLETTGAMGFRLDAIKHMDRRFLLEFLKHARQVKDRQHLFAVAEYWSNNVDLIKPYLRTFDSLVTFFDVPLHYNFHEASKAGPQYDLRRILDGSILSFRPGDAVTFVDNHDTQIGQTLESWVGDDFKLQAYALILLRQEGHPCVFYGDLYPNEECYNEKIASGLRLLIQARKKVAYGQQLDYFQDKNCIGFTRERGCAVLMSNASHDVPGAILHDIRMNVGLSNAGKTFRALLDETSLATVQVSSDGWGRFTCLPGGLQVWVRDDLMVSR</sequence>
<comment type="caution">
    <text evidence="8">The sequence shown here is derived from an EMBL/GenBank/DDBJ whole genome shotgun (WGS) entry which is preliminary data.</text>
</comment>
<keyword evidence="4" id="KW-0378">Hydrolase</keyword>
<evidence type="ECO:0000256" key="5">
    <source>
        <dbReference type="ARBA" id="ARBA00023277"/>
    </source>
</evidence>
<dbReference type="SUPFAM" id="SSF51011">
    <property type="entry name" value="Glycosyl hydrolase domain"/>
    <property type="match status" value="1"/>
</dbReference>
<dbReference type="InterPro" id="IPR017853">
    <property type="entry name" value="GH"/>
</dbReference>
<dbReference type="EMBL" id="JAEVFJ010000017">
    <property type="protein sequence ID" value="KAH8099936.1"/>
    <property type="molecule type" value="Genomic_DNA"/>
</dbReference>
<evidence type="ECO:0000256" key="3">
    <source>
        <dbReference type="ARBA" id="ARBA00022723"/>
    </source>
</evidence>
<gene>
    <name evidence="8" type="ORF">BXZ70DRAFT_939624</name>
</gene>
<dbReference type="InterPro" id="IPR006047">
    <property type="entry name" value="GH13_cat_dom"/>
</dbReference>
<dbReference type="OrthoDB" id="550577at2759"/>
<dbReference type="SMART" id="SM00642">
    <property type="entry name" value="Aamy"/>
    <property type="match status" value="1"/>
</dbReference>
<dbReference type="GO" id="GO:0005509">
    <property type="term" value="F:calcium ion binding"/>
    <property type="evidence" value="ECO:0007669"/>
    <property type="project" value="InterPro"/>
</dbReference>
<dbReference type="InterPro" id="IPR013780">
    <property type="entry name" value="Glyco_hydro_b"/>
</dbReference>
<dbReference type="Gene3D" id="2.40.30.140">
    <property type="match status" value="1"/>
</dbReference>
<keyword evidence="6" id="KW-0326">Glycosidase</keyword>
<evidence type="ECO:0000256" key="1">
    <source>
        <dbReference type="ARBA" id="ARBA00001913"/>
    </source>
</evidence>
<dbReference type="Pfam" id="PF00128">
    <property type="entry name" value="Alpha-amylase"/>
    <property type="match status" value="1"/>
</dbReference>
<keyword evidence="9" id="KW-1185">Reference proteome</keyword>
<keyword evidence="3" id="KW-0479">Metal-binding</keyword>
<dbReference type="PIRSF" id="PIRSF001021">
    <property type="entry name" value="Alph-amls_thrmst"/>
    <property type="match status" value="1"/>
</dbReference>
<dbReference type="CDD" id="cd11318">
    <property type="entry name" value="AmyAc_bac_fung_AmyA"/>
    <property type="match status" value="1"/>
</dbReference>
<dbReference type="NCBIfam" id="NF006968">
    <property type="entry name" value="PRK09441.1-1"/>
    <property type="match status" value="1"/>
</dbReference>
<evidence type="ECO:0000313" key="8">
    <source>
        <dbReference type="EMBL" id="KAH8099936.1"/>
    </source>
</evidence>
<evidence type="ECO:0000313" key="9">
    <source>
        <dbReference type="Proteomes" id="UP000813824"/>
    </source>
</evidence>
<organism evidence="8 9">
    <name type="scientific">Cristinia sonorae</name>
    <dbReference type="NCBI Taxonomy" id="1940300"/>
    <lineage>
        <taxon>Eukaryota</taxon>
        <taxon>Fungi</taxon>
        <taxon>Dikarya</taxon>
        <taxon>Basidiomycota</taxon>
        <taxon>Agaricomycotina</taxon>
        <taxon>Agaricomycetes</taxon>
        <taxon>Agaricomycetidae</taxon>
        <taxon>Agaricales</taxon>
        <taxon>Pleurotineae</taxon>
        <taxon>Stephanosporaceae</taxon>
        <taxon>Cristinia</taxon>
    </lineage>
</organism>
<dbReference type="Proteomes" id="UP000813824">
    <property type="component" value="Unassembled WGS sequence"/>
</dbReference>
<comment type="cofactor">
    <cofactor evidence="1">
        <name>Ca(2+)</name>
        <dbReference type="ChEBI" id="CHEBI:29108"/>
    </cofactor>
</comment>
<dbReference type="GO" id="GO:0005975">
    <property type="term" value="P:carbohydrate metabolic process"/>
    <property type="evidence" value="ECO:0007669"/>
    <property type="project" value="InterPro"/>
</dbReference>
<evidence type="ECO:0000256" key="6">
    <source>
        <dbReference type="ARBA" id="ARBA00023295"/>
    </source>
</evidence>
<reference evidence="8" key="1">
    <citation type="journal article" date="2021" name="New Phytol.">
        <title>Evolutionary innovations through gain and loss of genes in the ectomycorrhizal Boletales.</title>
        <authorList>
            <person name="Wu G."/>
            <person name="Miyauchi S."/>
            <person name="Morin E."/>
            <person name="Kuo A."/>
            <person name="Drula E."/>
            <person name="Varga T."/>
            <person name="Kohler A."/>
            <person name="Feng B."/>
            <person name="Cao Y."/>
            <person name="Lipzen A."/>
            <person name="Daum C."/>
            <person name="Hundley H."/>
            <person name="Pangilinan J."/>
            <person name="Johnson J."/>
            <person name="Barry K."/>
            <person name="LaButti K."/>
            <person name="Ng V."/>
            <person name="Ahrendt S."/>
            <person name="Min B."/>
            <person name="Choi I.G."/>
            <person name="Park H."/>
            <person name="Plett J.M."/>
            <person name="Magnuson J."/>
            <person name="Spatafora J.W."/>
            <person name="Nagy L.G."/>
            <person name="Henrissat B."/>
            <person name="Grigoriev I.V."/>
            <person name="Yang Z.L."/>
            <person name="Xu J."/>
            <person name="Martin F.M."/>
        </authorList>
    </citation>
    <scope>NUCLEOTIDE SEQUENCE</scope>
    <source>
        <strain evidence="8">KKN 215</strain>
    </source>
</reference>
<accession>A0A8K0UPJ6</accession>
<dbReference type="AlphaFoldDB" id="A0A8K0UPJ6"/>
<evidence type="ECO:0000259" key="7">
    <source>
        <dbReference type="SMART" id="SM00642"/>
    </source>
</evidence>
<evidence type="ECO:0000256" key="4">
    <source>
        <dbReference type="ARBA" id="ARBA00022801"/>
    </source>
</evidence>
<dbReference type="GO" id="GO:0004553">
    <property type="term" value="F:hydrolase activity, hydrolyzing O-glycosyl compounds"/>
    <property type="evidence" value="ECO:0007669"/>
    <property type="project" value="InterPro"/>
</dbReference>
<protein>
    <submittedName>
        <fullName evidence="8">Alpha amylase</fullName>
    </submittedName>
</protein>
<dbReference type="Gene3D" id="3.20.20.80">
    <property type="entry name" value="Glycosidases"/>
    <property type="match status" value="1"/>
</dbReference>
<dbReference type="PANTHER" id="PTHR43447">
    <property type="entry name" value="ALPHA-AMYLASE"/>
    <property type="match status" value="1"/>
</dbReference>
<keyword evidence="5" id="KW-0119">Carbohydrate metabolism</keyword>
<evidence type="ECO:0000256" key="2">
    <source>
        <dbReference type="ARBA" id="ARBA00008061"/>
    </source>
</evidence>
<dbReference type="NCBIfam" id="NF006969">
    <property type="entry name" value="PRK09441.1-2"/>
    <property type="match status" value="1"/>
</dbReference>
<dbReference type="InterPro" id="IPR013776">
    <property type="entry name" value="A-amylase_thermo"/>
</dbReference>
<name>A0A8K0UPJ6_9AGAR</name>
<feature type="domain" description="Glycosyl hydrolase family 13 catalytic" evidence="7">
    <location>
        <begin position="39"/>
        <end position="427"/>
    </location>
</feature>